<sequence>MGAHQSEGTVICNHSLTDLVNDIHTFFSHLEKGKGNVATVGTSLTKKLSAIPLEWISILQTCCDVLVIEADGAKCCPLKGSAFFEPVISPCTTFLITSVGATAFTSSLSANEVHRPQIVSTILSKPIGSPLSVDDIASVCLSPLGHFKALHLCAKDPSAVSVGRMNHTPDTSFVSSPSSFICCAPATPFRTKNDIKTVFLINQADANRDLSQTLFTILRTVLFESASHPLSDSLQALNGIEMTIAAISLQQSVVYCHTQGTISVNPTTG</sequence>
<gene>
    <name evidence="1" type="ORF">BLNAU_13210</name>
</gene>
<dbReference type="Pfam" id="PF19842">
    <property type="entry name" value="YqeC"/>
    <property type="match status" value="1"/>
</dbReference>
<evidence type="ECO:0000313" key="1">
    <source>
        <dbReference type="EMBL" id="KAK2951840.1"/>
    </source>
</evidence>
<name>A0ABQ9XKW0_9EUKA</name>
<dbReference type="EMBL" id="JARBJD010000112">
    <property type="protein sequence ID" value="KAK2951840.1"/>
    <property type="molecule type" value="Genomic_DNA"/>
</dbReference>
<accession>A0ABQ9XKW0</accession>
<protein>
    <submittedName>
        <fullName evidence="1">Uncharacterized protein</fullName>
    </submittedName>
</protein>
<keyword evidence="2" id="KW-1185">Reference proteome</keyword>
<reference evidence="1 2" key="1">
    <citation type="journal article" date="2022" name="bioRxiv">
        <title>Genomics of Preaxostyla Flagellates Illuminates Evolutionary Transitions and the Path Towards Mitochondrial Loss.</title>
        <authorList>
            <person name="Novak L.V.F."/>
            <person name="Treitli S.C."/>
            <person name="Pyrih J."/>
            <person name="Halakuc P."/>
            <person name="Pipaliya S.V."/>
            <person name="Vacek V."/>
            <person name="Brzon O."/>
            <person name="Soukal P."/>
            <person name="Eme L."/>
            <person name="Dacks J.B."/>
            <person name="Karnkowska A."/>
            <person name="Elias M."/>
            <person name="Hampl V."/>
        </authorList>
    </citation>
    <scope>NUCLEOTIDE SEQUENCE [LARGE SCALE GENOMIC DNA]</scope>
    <source>
        <strain evidence="1">NAU3</strain>
        <tissue evidence="1">Gut</tissue>
    </source>
</reference>
<comment type="caution">
    <text evidence="1">The sequence shown here is derived from an EMBL/GenBank/DDBJ whole genome shotgun (WGS) entry which is preliminary data.</text>
</comment>
<dbReference type="InterPro" id="IPR017587">
    <property type="entry name" value="YqeC"/>
</dbReference>
<evidence type="ECO:0000313" key="2">
    <source>
        <dbReference type="Proteomes" id="UP001281761"/>
    </source>
</evidence>
<proteinExistence type="predicted"/>
<dbReference type="Proteomes" id="UP001281761">
    <property type="component" value="Unassembled WGS sequence"/>
</dbReference>
<organism evidence="1 2">
    <name type="scientific">Blattamonas nauphoetae</name>
    <dbReference type="NCBI Taxonomy" id="2049346"/>
    <lineage>
        <taxon>Eukaryota</taxon>
        <taxon>Metamonada</taxon>
        <taxon>Preaxostyla</taxon>
        <taxon>Oxymonadida</taxon>
        <taxon>Blattamonas</taxon>
    </lineage>
</organism>